<dbReference type="KEGG" id="pef:A7E78_07880"/>
<dbReference type="Proteomes" id="UP000182517">
    <property type="component" value="Chromosome"/>
</dbReference>
<comment type="catalytic activity">
    <reaction evidence="5 15">
        <text>L-phenylalanyl-tRNA(Phe) + an N-terminal L-alpha-aminoacyl-[protein] = an N-terminal L-phenylalanyl-L-alpha-aminoacyl-[protein] + tRNA(Phe)</text>
        <dbReference type="Rhea" id="RHEA:43632"/>
        <dbReference type="Rhea" id="RHEA-COMP:9668"/>
        <dbReference type="Rhea" id="RHEA-COMP:9699"/>
        <dbReference type="Rhea" id="RHEA-COMP:10636"/>
        <dbReference type="Rhea" id="RHEA-COMP:10637"/>
        <dbReference type="ChEBI" id="CHEBI:78442"/>
        <dbReference type="ChEBI" id="CHEBI:78531"/>
        <dbReference type="ChEBI" id="CHEBI:78597"/>
        <dbReference type="ChEBI" id="CHEBI:83561"/>
        <dbReference type="EC" id="2.3.2.6"/>
    </reaction>
</comment>
<evidence type="ECO:0000256" key="8">
    <source>
        <dbReference type="ARBA" id="ARBA00054043"/>
    </source>
</evidence>
<dbReference type="InterPro" id="IPR042203">
    <property type="entry name" value="Leu/Phe-tRNA_Trfase_C"/>
</dbReference>
<evidence type="ECO:0000256" key="3">
    <source>
        <dbReference type="ARBA" id="ARBA00022679"/>
    </source>
</evidence>
<evidence type="ECO:0000256" key="12">
    <source>
        <dbReference type="ARBA" id="ARBA00077136"/>
    </source>
</evidence>
<dbReference type="GO" id="GO:0005737">
    <property type="term" value="C:cytoplasm"/>
    <property type="evidence" value="ECO:0007669"/>
    <property type="project" value="UniProtKB-SubCell"/>
</dbReference>
<dbReference type="FunFam" id="3.30.70.3550:FF:000001">
    <property type="entry name" value="Leucyl/phenylalanyl-tRNA--protein transferase"/>
    <property type="match status" value="1"/>
</dbReference>
<dbReference type="InterPro" id="IPR004616">
    <property type="entry name" value="Leu/Phe-tRNA_Trfase"/>
</dbReference>
<keyword evidence="17" id="KW-1185">Reference proteome</keyword>
<dbReference type="InterPro" id="IPR016181">
    <property type="entry name" value="Acyl_CoA_acyltransferase"/>
</dbReference>
<dbReference type="GO" id="GO:0008914">
    <property type="term" value="F:leucyl-tRNA--protein transferase activity"/>
    <property type="evidence" value="ECO:0007669"/>
    <property type="project" value="UniProtKB-UniRule"/>
</dbReference>
<dbReference type="STRING" id="1842532.A7E78_07880"/>
<evidence type="ECO:0000256" key="1">
    <source>
        <dbReference type="ARBA" id="ARBA00004496"/>
    </source>
</evidence>
<dbReference type="EMBL" id="CP015519">
    <property type="protein sequence ID" value="APG27762.1"/>
    <property type="molecule type" value="Genomic_DNA"/>
</dbReference>
<keyword evidence="4 15" id="KW-0012">Acyltransferase</keyword>
<gene>
    <name evidence="15" type="primary">aat</name>
    <name evidence="16" type="ORF">A7E78_07880</name>
</gene>
<keyword evidence="2 15" id="KW-0963">Cytoplasm</keyword>
<protein>
    <recommendedName>
        <fullName evidence="11 15">Leucyl/phenylalanyl-tRNA--protein transferase</fullName>
        <ecNumber evidence="10 15">2.3.2.6</ecNumber>
    </recommendedName>
    <alternativeName>
        <fullName evidence="12 15">L/F-transferase</fullName>
    </alternativeName>
    <alternativeName>
        <fullName evidence="13 15">Leucyltransferase</fullName>
    </alternativeName>
    <alternativeName>
        <fullName evidence="14 15">Phenyalanyltransferase</fullName>
    </alternativeName>
</protein>
<comment type="catalytic activity">
    <reaction evidence="6 15">
        <text>N-terminal L-arginyl-[protein] + L-leucyl-tRNA(Leu) = N-terminal L-leucyl-L-arginyl-[protein] + tRNA(Leu) + H(+)</text>
        <dbReference type="Rhea" id="RHEA:50416"/>
        <dbReference type="Rhea" id="RHEA-COMP:9613"/>
        <dbReference type="Rhea" id="RHEA-COMP:9622"/>
        <dbReference type="Rhea" id="RHEA-COMP:12672"/>
        <dbReference type="Rhea" id="RHEA-COMP:12673"/>
        <dbReference type="ChEBI" id="CHEBI:15378"/>
        <dbReference type="ChEBI" id="CHEBI:64719"/>
        <dbReference type="ChEBI" id="CHEBI:78442"/>
        <dbReference type="ChEBI" id="CHEBI:78494"/>
        <dbReference type="ChEBI" id="CHEBI:133044"/>
        <dbReference type="EC" id="2.3.2.6"/>
    </reaction>
</comment>
<dbReference type="RefSeq" id="WP_072283729.1">
    <property type="nucleotide sequence ID" value="NZ_CP015519.1"/>
</dbReference>
<dbReference type="NCBIfam" id="TIGR00667">
    <property type="entry name" value="aat"/>
    <property type="match status" value="1"/>
</dbReference>
<comment type="subcellular location">
    <subcellularLocation>
        <location evidence="1 15">Cytoplasm</location>
    </subcellularLocation>
</comment>
<evidence type="ECO:0000256" key="15">
    <source>
        <dbReference type="HAMAP-Rule" id="MF_00688"/>
    </source>
</evidence>
<evidence type="ECO:0000256" key="14">
    <source>
        <dbReference type="ARBA" id="ARBA00083640"/>
    </source>
</evidence>
<comment type="function">
    <text evidence="8 15">Functions in the N-end rule pathway of protein degradation where it conjugates Leu, Phe and, less efficiently, Met from aminoacyl-tRNAs to the N-termini of proteins containing an N-terminal arginine or lysine.</text>
</comment>
<evidence type="ECO:0000256" key="4">
    <source>
        <dbReference type="ARBA" id="ARBA00023315"/>
    </source>
</evidence>
<dbReference type="GO" id="GO:0030163">
    <property type="term" value="P:protein catabolic process"/>
    <property type="evidence" value="ECO:0007669"/>
    <property type="project" value="UniProtKB-UniRule"/>
</dbReference>
<evidence type="ECO:0000313" key="17">
    <source>
        <dbReference type="Proteomes" id="UP000182517"/>
    </source>
</evidence>
<evidence type="ECO:0000256" key="6">
    <source>
        <dbReference type="ARBA" id="ARBA00050652"/>
    </source>
</evidence>
<evidence type="ECO:0000256" key="13">
    <source>
        <dbReference type="ARBA" id="ARBA00077165"/>
    </source>
</evidence>
<evidence type="ECO:0000256" key="7">
    <source>
        <dbReference type="ARBA" id="ARBA00051538"/>
    </source>
</evidence>
<dbReference type="SUPFAM" id="SSF55729">
    <property type="entry name" value="Acyl-CoA N-acyltransferases (Nat)"/>
    <property type="match status" value="1"/>
</dbReference>
<organism evidence="16 17">
    <name type="scientific">Syntrophotalea acetylenivorans</name>
    <dbReference type="NCBI Taxonomy" id="1842532"/>
    <lineage>
        <taxon>Bacteria</taxon>
        <taxon>Pseudomonadati</taxon>
        <taxon>Thermodesulfobacteriota</taxon>
        <taxon>Desulfuromonadia</taxon>
        <taxon>Desulfuromonadales</taxon>
        <taxon>Syntrophotaleaceae</taxon>
        <taxon>Syntrophotalea</taxon>
    </lineage>
</organism>
<dbReference type="EC" id="2.3.2.6" evidence="10 15"/>
<dbReference type="OrthoDB" id="9790282at2"/>
<proteinExistence type="inferred from homology"/>
<evidence type="ECO:0000256" key="2">
    <source>
        <dbReference type="ARBA" id="ARBA00022490"/>
    </source>
</evidence>
<keyword evidence="3 15" id="KW-0808">Transferase</keyword>
<reference evidence="16 17" key="1">
    <citation type="journal article" date="2017" name="Genome Announc.">
        <title>Complete Genome Sequences of Two Acetylene-Fermenting Pelobacter acetylenicus Strains.</title>
        <authorList>
            <person name="Sutton J.M."/>
            <person name="Baesman S.M."/>
            <person name="Fierst J.L."/>
            <person name="Poret-Peterson A.T."/>
            <person name="Oremland R.S."/>
            <person name="Dunlap D.S."/>
            <person name="Akob D.M."/>
        </authorList>
    </citation>
    <scope>NUCLEOTIDE SEQUENCE [LARGE SCALE GENOMIC DNA]</scope>
    <source>
        <strain evidence="16 17">SFB93</strain>
    </source>
</reference>
<dbReference type="Pfam" id="PF03588">
    <property type="entry name" value="Leu_Phe_trans"/>
    <property type="match status" value="1"/>
</dbReference>
<dbReference type="AlphaFoldDB" id="A0A1L3GPB2"/>
<evidence type="ECO:0000256" key="10">
    <source>
        <dbReference type="ARBA" id="ARBA00066767"/>
    </source>
</evidence>
<evidence type="ECO:0000313" key="16">
    <source>
        <dbReference type="EMBL" id="APG27762.1"/>
    </source>
</evidence>
<dbReference type="PANTHER" id="PTHR30098:SF2">
    <property type="entry name" value="LEUCYL_PHENYLALANYL-TRNA--PROTEIN TRANSFERASE"/>
    <property type="match status" value="1"/>
</dbReference>
<comment type="similarity">
    <text evidence="9 15">Belongs to the L/F-transferase family.</text>
</comment>
<dbReference type="PANTHER" id="PTHR30098">
    <property type="entry name" value="LEUCYL/PHENYLALANYL-TRNA--PROTEIN TRANSFERASE"/>
    <property type="match status" value="1"/>
</dbReference>
<evidence type="ECO:0000256" key="5">
    <source>
        <dbReference type="ARBA" id="ARBA00050607"/>
    </source>
</evidence>
<dbReference type="HAMAP" id="MF_00688">
    <property type="entry name" value="Leu_Phe_trans"/>
    <property type="match status" value="1"/>
</dbReference>
<comment type="catalytic activity">
    <reaction evidence="7 15">
        <text>N-terminal L-lysyl-[protein] + L-leucyl-tRNA(Leu) = N-terminal L-leucyl-L-lysyl-[protein] + tRNA(Leu) + H(+)</text>
        <dbReference type="Rhea" id="RHEA:12340"/>
        <dbReference type="Rhea" id="RHEA-COMP:9613"/>
        <dbReference type="Rhea" id="RHEA-COMP:9622"/>
        <dbReference type="Rhea" id="RHEA-COMP:12670"/>
        <dbReference type="Rhea" id="RHEA-COMP:12671"/>
        <dbReference type="ChEBI" id="CHEBI:15378"/>
        <dbReference type="ChEBI" id="CHEBI:65249"/>
        <dbReference type="ChEBI" id="CHEBI:78442"/>
        <dbReference type="ChEBI" id="CHEBI:78494"/>
        <dbReference type="ChEBI" id="CHEBI:133043"/>
        <dbReference type="EC" id="2.3.2.6"/>
    </reaction>
</comment>
<dbReference type="InterPro" id="IPR042221">
    <property type="entry name" value="Leu/Phe-tRNA_Trfase_N"/>
</dbReference>
<evidence type="ECO:0000256" key="9">
    <source>
        <dbReference type="ARBA" id="ARBA00061535"/>
    </source>
</evidence>
<dbReference type="Gene3D" id="3.40.630.70">
    <property type="entry name" value="Leucyl/phenylalanyl-tRNA-protein transferase, C-terminal domain"/>
    <property type="match status" value="1"/>
</dbReference>
<accession>A0A1L3GPB2</accession>
<sequence>MTIYRLTEQLVFPNPELADPEGLLAVGGDLSPHRLLLAYSLGIFPWFNEGEPPLWWCPDPRCVLFPSELKVSRSLGKLLRRNPFHITSNRSFAQVIDSCAALRQENGGTWITDEMRTAYCRLHEAGYAHSVEAWLDGNLVGGLYGVCLGRCFFGESMFFRVSNASKIAFATLVQHLRERGFVLVDCQLPSDHLASLGARTIPRSEFLQHLVEGDVAPGRPVSGPFPASFDG</sequence>
<evidence type="ECO:0000256" key="11">
    <source>
        <dbReference type="ARBA" id="ARBA00074372"/>
    </source>
</evidence>
<dbReference type="FunFam" id="3.40.630.70:FF:000001">
    <property type="entry name" value="Leucyl/phenylalanyl-tRNA--protein transferase"/>
    <property type="match status" value="1"/>
</dbReference>
<dbReference type="Gene3D" id="3.30.70.3550">
    <property type="entry name" value="Leucyl/phenylalanyl-tRNA-protein transferase, N-terminal domain"/>
    <property type="match status" value="1"/>
</dbReference>
<name>A0A1L3GPB2_9BACT</name>